<dbReference type="InterPro" id="IPR045851">
    <property type="entry name" value="AMP-bd_C_sf"/>
</dbReference>
<feature type="domain" description="AMP-dependent synthetase/ligase" evidence="3">
    <location>
        <begin position="10"/>
        <end position="376"/>
    </location>
</feature>
<evidence type="ECO:0000313" key="5">
    <source>
        <dbReference type="EMBL" id="MWA07001.1"/>
    </source>
</evidence>
<proteinExistence type="inferred from homology"/>
<dbReference type="Pfam" id="PF13193">
    <property type="entry name" value="AMP-binding_C"/>
    <property type="match status" value="1"/>
</dbReference>
<comment type="similarity">
    <text evidence="1">Belongs to the ATP-dependent AMP-binding enzyme family.</text>
</comment>
<dbReference type="PANTHER" id="PTHR43767">
    <property type="entry name" value="LONG-CHAIN-FATTY-ACID--COA LIGASE"/>
    <property type="match status" value="1"/>
</dbReference>
<dbReference type="RefSeq" id="WP_151599916.1">
    <property type="nucleotide sequence ID" value="NZ_WBMS02000061.1"/>
</dbReference>
<dbReference type="InterPro" id="IPR025110">
    <property type="entry name" value="AMP-bd_C"/>
</dbReference>
<feature type="domain" description="AMP-binding enzyme C-terminal" evidence="4">
    <location>
        <begin position="426"/>
        <end position="501"/>
    </location>
</feature>
<accession>A0A6I4MUL2</accession>
<sequence>MPTIPELIRAAVAANRESVAVVDGDRTATFGEVGERTARLANALNGLSAAEGGRVAILMRNRLEYVEADLAIARAGRVKVPINPKLSDDERAFVIDDSEADIVLTESSELDRVLDTVAGRKVEVVCVDGPATGAHGYDDVIAAASAFEPVLKPDAERLSQFLYTSGTTGRPKGAMLLDRCRVSATTMSLVEEFAVTPRDGMIHAGPLSHGSASKLLTFFVRGARNIVIPKFEPEIFLKAVREQGGTSSFVVPTMIQMLVEHARTDPTTTAWGLRNLTYGGASISRQTLDAAAEVLGGVLTQVYGSCEAPHPVLALRHREESDPSLSEHAVIPAGRPALGVDVRVVGTDGSDAASDDAGVRTGELWVRGPNVMAGYWRRPEATEESIVDGWYRTGDVVTADGDGLYTLVDRVKDIVITGGLNVYPAEVERVLRELPGVAEAAVVGVPDEKWGELVTAVVVPKSPGAVTEEAVISWVADRLAGYKKPRKVLLADDLPKGSTGKILKREVRDLAAKR</sequence>
<evidence type="ECO:0000313" key="6">
    <source>
        <dbReference type="Proteomes" id="UP000462055"/>
    </source>
</evidence>
<dbReference type="Pfam" id="PF00501">
    <property type="entry name" value="AMP-binding"/>
    <property type="match status" value="1"/>
</dbReference>
<dbReference type="FunFam" id="3.30.300.30:FF:000008">
    <property type="entry name" value="2,3-dihydroxybenzoate-AMP ligase"/>
    <property type="match status" value="1"/>
</dbReference>
<dbReference type="InterPro" id="IPR020845">
    <property type="entry name" value="AMP-binding_CS"/>
</dbReference>
<name>A0A6I4MUL2_9ACTN</name>
<dbReference type="Proteomes" id="UP000462055">
    <property type="component" value="Unassembled WGS sequence"/>
</dbReference>
<keyword evidence="6" id="KW-1185">Reference proteome</keyword>
<dbReference type="InterPro" id="IPR050237">
    <property type="entry name" value="ATP-dep_AMP-bd_enzyme"/>
</dbReference>
<dbReference type="AlphaFoldDB" id="A0A6I4MUL2"/>
<dbReference type="Gene3D" id="3.30.300.30">
    <property type="match status" value="1"/>
</dbReference>
<dbReference type="SUPFAM" id="SSF56801">
    <property type="entry name" value="Acetyl-CoA synthetase-like"/>
    <property type="match status" value="1"/>
</dbReference>
<dbReference type="Gene3D" id="3.40.50.12780">
    <property type="entry name" value="N-terminal domain of ligase-like"/>
    <property type="match status" value="1"/>
</dbReference>
<evidence type="ECO:0000256" key="1">
    <source>
        <dbReference type="ARBA" id="ARBA00006432"/>
    </source>
</evidence>
<dbReference type="PROSITE" id="PS00455">
    <property type="entry name" value="AMP_BINDING"/>
    <property type="match status" value="1"/>
</dbReference>
<dbReference type="InterPro" id="IPR042099">
    <property type="entry name" value="ANL_N_sf"/>
</dbReference>
<protein>
    <submittedName>
        <fullName evidence="5">AMP-binding protein</fullName>
    </submittedName>
</protein>
<evidence type="ECO:0000256" key="2">
    <source>
        <dbReference type="ARBA" id="ARBA00022598"/>
    </source>
</evidence>
<dbReference type="PANTHER" id="PTHR43767:SF1">
    <property type="entry name" value="NONRIBOSOMAL PEPTIDE SYNTHASE PES1 (EUROFUNG)-RELATED"/>
    <property type="match status" value="1"/>
</dbReference>
<organism evidence="5 6">
    <name type="scientific">Actinomadura physcomitrii</name>
    <dbReference type="NCBI Taxonomy" id="2650748"/>
    <lineage>
        <taxon>Bacteria</taxon>
        <taxon>Bacillati</taxon>
        <taxon>Actinomycetota</taxon>
        <taxon>Actinomycetes</taxon>
        <taxon>Streptosporangiales</taxon>
        <taxon>Thermomonosporaceae</taxon>
        <taxon>Actinomadura</taxon>
    </lineage>
</organism>
<dbReference type="EMBL" id="WBMS02000061">
    <property type="protein sequence ID" value="MWA07001.1"/>
    <property type="molecule type" value="Genomic_DNA"/>
</dbReference>
<dbReference type="InterPro" id="IPR000873">
    <property type="entry name" value="AMP-dep_synth/lig_dom"/>
</dbReference>
<evidence type="ECO:0000259" key="3">
    <source>
        <dbReference type="Pfam" id="PF00501"/>
    </source>
</evidence>
<comment type="caution">
    <text evidence="5">The sequence shown here is derived from an EMBL/GenBank/DDBJ whole genome shotgun (WGS) entry which is preliminary data.</text>
</comment>
<evidence type="ECO:0000259" key="4">
    <source>
        <dbReference type="Pfam" id="PF13193"/>
    </source>
</evidence>
<gene>
    <name evidence="5" type="ORF">F8568_043020</name>
</gene>
<keyword evidence="2" id="KW-0436">Ligase</keyword>
<reference evidence="5" key="1">
    <citation type="submission" date="2019-12" db="EMBL/GenBank/DDBJ databases">
        <title>Actinomadura physcomitrii sp. nov., a novel actinomycete isolated from moss [Physcomitrium sphaericum (Ludw) Fuernr].</title>
        <authorList>
            <person name="Zhuang X."/>
        </authorList>
    </citation>
    <scope>NUCLEOTIDE SEQUENCE [LARGE SCALE GENOMIC DNA]</scope>
    <source>
        <strain evidence="5">LD22</strain>
    </source>
</reference>
<dbReference type="GO" id="GO:0016878">
    <property type="term" value="F:acid-thiol ligase activity"/>
    <property type="evidence" value="ECO:0007669"/>
    <property type="project" value="UniProtKB-ARBA"/>
</dbReference>